<dbReference type="EMBL" id="JAGFNK010000093">
    <property type="protein sequence ID" value="KAI9508375.1"/>
    <property type="molecule type" value="Genomic_DNA"/>
</dbReference>
<sequence length="418" mass="46775">MSHPTVRGVVVVTRNGDRDDYNQDPYTYKSSHTDSTPLGEVQAHELGSLLRKEYFDQSSANYIHNVRTDLVDLDQVHARIKSGGEGLFPPTPANTIELANETKVTAPLGGYQYVPAETVEPSNDRSLESWTDCPAFETHVKEFYDSAQFKDAAKTAEPFFKFANDFVFGRPLTLENVIYDFMNHQLTHNKTYAHRLPPTLIEQARHWANFHEQVPGRTLLQSIISSLERITYDGDPLQFLVESTTYQPFISLFAQTEMAKSDPTLQGIPNYASALAIELRRGSLPDNRDFLRFKFKNGTNDEFRTVHVFGHKADIPLTEFIYRVENAAIGSNSEWMKVCGASSVSNPQPWSMPALPLLQGGGAKNSFATGMYGALFAALFMLAVLAVSKFFKRSRRGRIVLRTNGVSTSSRLYGPIVG</sequence>
<accession>A0ACC0UA02</accession>
<protein>
    <submittedName>
        <fullName evidence="1">Phosphoglycerate mutase-like protein</fullName>
    </submittedName>
</protein>
<evidence type="ECO:0000313" key="2">
    <source>
        <dbReference type="Proteomes" id="UP001207468"/>
    </source>
</evidence>
<keyword evidence="2" id="KW-1185">Reference proteome</keyword>
<dbReference type="Proteomes" id="UP001207468">
    <property type="component" value="Unassembled WGS sequence"/>
</dbReference>
<organism evidence="1 2">
    <name type="scientific">Russula earlei</name>
    <dbReference type="NCBI Taxonomy" id="71964"/>
    <lineage>
        <taxon>Eukaryota</taxon>
        <taxon>Fungi</taxon>
        <taxon>Dikarya</taxon>
        <taxon>Basidiomycota</taxon>
        <taxon>Agaricomycotina</taxon>
        <taxon>Agaricomycetes</taxon>
        <taxon>Russulales</taxon>
        <taxon>Russulaceae</taxon>
        <taxon>Russula</taxon>
    </lineage>
</organism>
<evidence type="ECO:0000313" key="1">
    <source>
        <dbReference type="EMBL" id="KAI9508375.1"/>
    </source>
</evidence>
<proteinExistence type="predicted"/>
<name>A0ACC0UA02_9AGAM</name>
<comment type="caution">
    <text evidence="1">The sequence shown here is derived from an EMBL/GenBank/DDBJ whole genome shotgun (WGS) entry which is preliminary data.</text>
</comment>
<gene>
    <name evidence="1" type="ORF">F5148DRAFT_1275762</name>
</gene>
<reference evidence="1" key="1">
    <citation type="submission" date="2021-03" db="EMBL/GenBank/DDBJ databases">
        <title>Evolutionary priming and transition to the ectomycorrhizal habit in an iconic lineage of mushroom-forming fungi: is preadaptation a requirement?</title>
        <authorList>
            <consortium name="DOE Joint Genome Institute"/>
            <person name="Looney B.P."/>
            <person name="Miyauchi S."/>
            <person name="Morin E."/>
            <person name="Drula E."/>
            <person name="Courty P.E."/>
            <person name="Chicoki N."/>
            <person name="Fauchery L."/>
            <person name="Kohler A."/>
            <person name="Kuo A."/>
            <person name="LaButti K."/>
            <person name="Pangilinan J."/>
            <person name="Lipzen A."/>
            <person name="Riley R."/>
            <person name="Andreopoulos W."/>
            <person name="He G."/>
            <person name="Johnson J."/>
            <person name="Barry K.W."/>
            <person name="Grigoriev I.V."/>
            <person name="Nagy L."/>
            <person name="Hibbett D."/>
            <person name="Henrissat B."/>
            <person name="Matheny P.B."/>
            <person name="Labbe J."/>
            <person name="Martin A.F."/>
        </authorList>
    </citation>
    <scope>NUCLEOTIDE SEQUENCE</scope>
    <source>
        <strain evidence="1">BPL698</strain>
    </source>
</reference>